<keyword evidence="3" id="KW-1185">Reference proteome</keyword>
<organism evidence="2 3">
    <name type="scientific">Heterobasidion irregulare (strain TC 32-1)</name>
    <dbReference type="NCBI Taxonomy" id="747525"/>
    <lineage>
        <taxon>Eukaryota</taxon>
        <taxon>Fungi</taxon>
        <taxon>Dikarya</taxon>
        <taxon>Basidiomycota</taxon>
        <taxon>Agaricomycotina</taxon>
        <taxon>Agaricomycetes</taxon>
        <taxon>Russulales</taxon>
        <taxon>Bondarzewiaceae</taxon>
        <taxon>Heterobasidion</taxon>
        <taxon>Heterobasidion annosum species complex</taxon>
    </lineage>
</organism>
<dbReference type="AlphaFoldDB" id="W4KC51"/>
<reference evidence="2 3" key="1">
    <citation type="journal article" date="2012" name="New Phytol.">
        <title>Insight into trade-off between wood decay and parasitism from the genome of a fungal forest pathogen.</title>
        <authorList>
            <person name="Olson A."/>
            <person name="Aerts A."/>
            <person name="Asiegbu F."/>
            <person name="Belbahri L."/>
            <person name="Bouzid O."/>
            <person name="Broberg A."/>
            <person name="Canback B."/>
            <person name="Coutinho P.M."/>
            <person name="Cullen D."/>
            <person name="Dalman K."/>
            <person name="Deflorio G."/>
            <person name="van Diepen L.T."/>
            <person name="Dunand C."/>
            <person name="Duplessis S."/>
            <person name="Durling M."/>
            <person name="Gonthier P."/>
            <person name="Grimwood J."/>
            <person name="Fossdal C.G."/>
            <person name="Hansson D."/>
            <person name="Henrissat B."/>
            <person name="Hietala A."/>
            <person name="Himmelstrand K."/>
            <person name="Hoffmeister D."/>
            <person name="Hogberg N."/>
            <person name="James T.Y."/>
            <person name="Karlsson M."/>
            <person name="Kohler A."/>
            <person name="Kues U."/>
            <person name="Lee Y.H."/>
            <person name="Lin Y.C."/>
            <person name="Lind M."/>
            <person name="Lindquist E."/>
            <person name="Lombard V."/>
            <person name="Lucas S."/>
            <person name="Lunden K."/>
            <person name="Morin E."/>
            <person name="Murat C."/>
            <person name="Park J."/>
            <person name="Raffaello T."/>
            <person name="Rouze P."/>
            <person name="Salamov A."/>
            <person name="Schmutz J."/>
            <person name="Solheim H."/>
            <person name="Stahlberg J."/>
            <person name="Velez H."/>
            <person name="de Vries R.P."/>
            <person name="Wiebenga A."/>
            <person name="Woodward S."/>
            <person name="Yakovlev I."/>
            <person name="Garbelotto M."/>
            <person name="Martin F."/>
            <person name="Grigoriev I.V."/>
            <person name="Stenlid J."/>
        </authorList>
    </citation>
    <scope>NUCLEOTIDE SEQUENCE [LARGE SCALE GENOMIC DNA]</scope>
    <source>
        <strain evidence="2 3">TC 32-1</strain>
    </source>
</reference>
<evidence type="ECO:0000313" key="3">
    <source>
        <dbReference type="Proteomes" id="UP000030671"/>
    </source>
</evidence>
<protein>
    <submittedName>
        <fullName evidence="2">Uncharacterized protein</fullName>
    </submittedName>
</protein>
<dbReference type="EMBL" id="KI925457">
    <property type="protein sequence ID" value="ETW83343.1"/>
    <property type="molecule type" value="Genomic_DNA"/>
</dbReference>
<sequence>MHTPLQSCVLRPKLDCLERLIALVHPPHRERKEYCLFVASKKSKSTMKLPEEKYMENLKKALSTEEPSQWYKPEASSQETRALDIRAPSSRFTYAPLSPRTGKYMRLIIYGYMLPEEFLDAYAIEHNMSPVVTERDKLNAHTSAILRIKTKAGLFWRGTIAIIHPPHRERNEYRLFVASNESELVMRLPEEKYMEKLKKALGMEDPPQWYRQSGQQPAATTQTIVAELKLAAQALGPKLSENSEQDVPNIIHTAYLPSQNYLQPTFPRFPRSQRRGIDSEGWWLSNSHVKQRTRVSPVARNIRSRVDITRTFGTGESTTNPSMSMDKQELRAAPRFWRTLFDSRINEDHMEAKREGRSAKPFSEFRKEHQHSHINSETFESKASIKNLTKGIFAVGRERGFAIREGIA</sequence>
<accession>W4KC51</accession>
<evidence type="ECO:0000313" key="2">
    <source>
        <dbReference type="EMBL" id="ETW83343.1"/>
    </source>
</evidence>
<feature type="compositionally biased region" description="Basic and acidic residues" evidence="1">
    <location>
        <begin position="351"/>
        <end position="367"/>
    </location>
</feature>
<dbReference type="HOGENOM" id="CLU_674484_0_0_1"/>
<dbReference type="Proteomes" id="UP000030671">
    <property type="component" value="Unassembled WGS sequence"/>
</dbReference>
<dbReference type="GeneID" id="20666650"/>
<proteinExistence type="predicted"/>
<name>W4KC51_HETIT</name>
<dbReference type="RefSeq" id="XP_009545606.1">
    <property type="nucleotide sequence ID" value="XM_009547311.1"/>
</dbReference>
<feature type="region of interest" description="Disordered" evidence="1">
    <location>
        <begin position="351"/>
        <end position="377"/>
    </location>
</feature>
<evidence type="ECO:0000256" key="1">
    <source>
        <dbReference type="SAM" id="MobiDB-lite"/>
    </source>
</evidence>
<dbReference type="KEGG" id="hir:HETIRDRAFT_119469"/>
<gene>
    <name evidence="2" type="ORF">HETIRDRAFT_119469</name>
</gene>
<dbReference type="InParanoid" id="W4KC51"/>